<evidence type="ECO:0000313" key="2">
    <source>
        <dbReference type="EMBL" id="EEF47867.1"/>
    </source>
</evidence>
<name>B9RLZ2_RICCO</name>
<dbReference type="AlphaFoldDB" id="B9RLZ2"/>
<protein>
    <submittedName>
        <fullName evidence="2">Uncharacterized protein</fullName>
    </submittedName>
</protein>
<accession>B9RLZ2</accession>
<gene>
    <name evidence="2" type="ORF">RCOM_1472390</name>
</gene>
<dbReference type="InParanoid" id="B9RLZ2"/>
<reference evidence="3" key="1">
    <citation type="journal article" date="2010" name="Nat. Biotechnol.">
        <title>Draft genome sequence of the oilseed species Ricinus communis.</title>
        <authorList>
            <person name="Chan A.P."/>
            <person name="Crabtree J."/>
            <person name="Zhao Q."/>
            <person name="Lorenzi H."/>
            <person name="Orvis J."/>
            <person name="Puiu D."/>
            <person name="Melake-Berhan A."/>
            <person name="Jones K.M."/>
            <person name="Redman J."/>
            <person name="Chen G."/>
            <person name="Cahoon E.B."/>
            <person name="Gedil M."/>
            <person name="Stanke M."/>
            <person name="Haas B.J."/>
            <person name="Wortman J.R."/>
            <person name="Fraser-Liggett C.M."/>
            <person name="Ravel J."/>
            <person name="Rabinowicz P.D."/>
        </authorList>
    </citation>
    <scope>NUCLEOTIDE SEQUENCE [LARGE SCALE GENOMIC DNA]</scope>
    <source>
        <strain evidence="3">cv. Hale</strain>
    </source>
</reference>
<feature type="region of interest" description="Disordered" evidence="1">
    <location>
        <begin position="1"/>
        <end position="21"/>
    </location>
</feature>
<keyword evidence="3" id="KW-1185">Reference proteome</keyword>
<feature type="compositionally biased region" description="Basic and acidic residues" evidence="1">
    <location>
        <begin position="11"/>
        <end position="21"/>
    </location>
</feature>
<organism evidence="2 3">
    <name type="scientific">Ricinus communis</name>
    <name type="common">Castor bean</name>
    <dbReference type="NCBI Taxonomy" id="3988"/>
    <lineage>
        <taxon>Eukaryota</taxon>
        <taxon>Viridiplantae</taxon>
        <taxon>Streptophyta</taxon>
        <taxon>Embryophyta</taxon>
        <taxon>Tracheophyta</taxon>
        <taxon>Spermatophyta</taxon>
        <taxon>Magnoliopsida</taxon>
        <taxon>eudicotyledons</taxon>
        <taxon>Gunneridae</taxon>
        <taxon>Pentapetalae</taxon>
        <taxon>rosids</taxon>
        <taxon>fabids</taxon>
        <taxon>Malpighiales</taxon>
        <taxon>Euphorbiaceae</taxon>
        <taxon>Acalyphoideae</taxon>
        <taxon>Acalypheae</taxon>
        <taxon>Ricinus</taxon>
    </lineage>
</organism>
<sequence>MANDSQYHLDSNARRNARGDVARHSITNPACSSARNAVRSAYAFLLGTTGTKVCALATTTGRPNVEDPNALRINSFIPFFLYLGAVGNSH</sequence>
<proteinExistence type="predicted"/>
<evidence type="ECO:0000256" key="1">
    <source>
        <dbReference type="SAM" id="MobiDB-lite"/>
    </source>
</evidence>
<evidence type="ECO:0000313" key="3">
    <source>
        <dbReference type="Proteomes" id="UP000008311"/>
    </source>
</evidence>
<dbReference type="Proteomes" id="UP000008311">
    <property type="component" value="Unassembled WGS sequence"/>
</dbReference>
<dbReference type="EMBL" id="EQ973788">
    <property type="protein sequence ID" value="EEF47867.1"/>
    <property type="molecule type" value="Genomic_DNA"/>
</dbReference>